<gene>
    <name evidence="2" type="ORF">ENR23_05735</name>
</gene>
<protein>
    <recommendedName>
        <fullName evidence="3">Protein BatD</fullName>
    </recommendedName>
</protein>
<dbReference type="Pfam" id="PF13584">
    <property type="entry name" value="BatD"/>
    <property type="match status" value="1"/>
</dbReference>
<sequence length="819" mass="85712">MAVAAGRAGAFRAAAGGGHGHDARAGRARAGRIAGPAARRRAQPAARARAAREAREGLVSGAARGRAAALAGLAAALLSLAPGAARGAVEVEARLERRTVVPGESVTLEVRVRGATGGIADPDLGVPPGVEILGSARQQSFQWINGRSSSETVFRYEIAALRAGNFPIGPIQVRVGGQIFESPAVELVARAARERLGAAGGAPATLTVDVSPADPWVGQPVLLRVRLVQRAPLAEDPQYAPPPTPGFWGERFRDPESYYADEGGRRVLVTETRARLYPLAAGEAIVGEATATLALATSGPGADPLLWFGRGLPRRELRLASEPVRVRVRALPPGAPPGFDGAVGRYEVAWRADRQRTALDVPFTVRLEVRGVGNLPLLRVPAFDPDGLETFAGAVDDSLGAPGALEPGRRAFQWTVLAQREGTLRVPAPAFAWFDPEAGVYRTLQAEPVTLEVGPALFSGDAGREAFPAAIAGRGADPGARGPEPWAWAVAGLALGAALALARGARRPAADAGERARQREWLRAVGLARGPDFWQAAARSVEWLAARGVGVDALKREIDAARYGGAAGSEERVRRRLVEMLGAALPPVPPAWPARGGAAALAAAAVTLCVLFGPRWGESGDVLALRRADDAARAGDLARARAAWEDLWRRGCRAPALAARLAWSEIREGRVGQAAAWVLRGERDDARDPALAWVAERVREGGGLLGAGPSRWPVRRLEWAVAALLAGALAGVAWPRRRAALALALAAVAAGAAFPAQGALWSAARRAVVLERVRLEGADVEVDPGQVVVVESTDGRRARVRLAGDVAGTLPSKSLEQVE</sequence>
<evidence type="ECO:0000313" key="2">
    <source>
        <dbReference type="EMBL" id="HGZ42921.1"/>
    </source>
</evidence>
<evidence type="ECO:0008006" key="3">
    <source>
        <dbReference type="Google" id="ProtNLM"/>
    </source>
</evidence>
<dbReference type="AlphaFoldDB" id="A0A832MLK9"/>
<proteinExistence type="predicted"/>
<dbReference type="PANTHER" id="PTHR40940:SF2">
    <property type="entry name" value="BATD"/>
    <property type="match status" value="1"/>
</dbReference>
<accession>A0A832MLK9</accession>
<organism evidence="2">
    <name type="scientific">Eiseniibacteriota bacterium</name>
    <dbReference type="NCBI Taxonomy" id="2212470"/>
    <lineage>
        <taxon>Bacteria</taxon>
        <taxon>Candidatus Eiseniibacteriota</taxon>
    </lineage>
</organism>
<reference evidence="2" key="1">
    <citation type="journal article" date="2020" name="mSystems">
        <title>Genome- and Community-Level Interaction Insights into Carbon Utilization and Element Cycling Functions of Hydrothermarchaeota in Hydrothermal Sediment.</title>
        <authorList>
            <person name="Zhou Z."/>
            <person name="Liu Y."/>
            <person name="Xu W."/>
            <person name="Pan J."/>
            <person name="Luo Z.H."/>
            <person name="Li M."/>
        </authorList>
    </citation>
    <scope>NUCLEOTIDE SEQUENCE [LARGE SCALE GENOMIC DNA]</scope>
    <source>
        <strain evidence="2">SpSt-381</strain>
    </source>
</reference>
<name>A0A832MLK9_UNCEI</name>
<dbReference type="PANTHER" id="PTHR40940">
    <property type="entry name" value="PROTEIN BATD-RELATED"/>
    <property type="match status" value="1"/>
</dbReference>
<feature type="compositionally biased region" description="Low complexity" evidence="1">
    <location>
        <begin position="31"/>
        <end position="48"/>
    </location>
</feature>
<feature type="region of interest" description="Disordered" evidence="1">
    <location>
        <begin position="14"/>
        <end position="50"/>
    </location>
</feature>
<dbReference type="InterPro" id="IPR025738">
    <property type="entry name" value="BatD"/>
</dbReference>
<comment type="caution">
    <text evidence="2">The sequence shown here is derived from an EMBL/GenBank/DDBJ whole genome shotgun (WGS) entry which is preliminary data.</text>
</comment>
<dbReference type="EMBL" id="DSQF01000012">
    <property type="protein sequence ID" value="HGZ42921.1"/>
    <property type="molecule type" value="Genomic_DNA"/>
</dbReference>
<evidence type="ECO:0000256" key="1">
    <source>
        <dbReference type="SAM" id="MobiDB-lite"/>
    </source>
</evidence>